<dbReference type="PANTHER" id="PTHR43125:SF1">
    <property type="entry name" value="INOSITOL-3-PHOSPHATE SYNTHASE"/>
    <property type="match status" value="1"/>
</dbReference>
<keyword evidence="3" id="KW-1185">Reference proteome</keyword>
<reference evidence="3" key="1">
    <citation type="submission" date="2016-10" db="EMBL/GenBank/DDBJ databases">
        <authorList>
            <person name="Varghese N."/>
            <person name="Submissions S."/>
        </authorList>
    </citation>
    <scope>NUCLEOTIDE SEQUENCE [LARGE SCALE GENOMIC DNA]</scope>
    <source>
        <strain evidence="3">DSM 44718</strain>
    </source>
</reference>
<dbReference type="Gene3D" id="3.40.50.720">
    <property type="entry name" value="NAD(P)-binding Rossmann-like Domain"/>
    <property type="match status" value="1"/>
</dbReference>
<dbReference type="GO" id="GO:0004512">
    <property type="term" value="F:inositol-3-phosphate synthase activity"/>
    <property type="evidence" value="ECO:0007669"/>
    <property type="project" value="TreeGrafter"/>
</dbReference>
<dbReference type="InterPro" id="IPR036291">
    <property type="entry name" value="NAD(P)-bd_dom_sf"/>
</dbReference>
<dbReference type="Proteomes" id="UP000199632">
    <property type="component" value="Unassembled WGS sequence"/>
</dbReference>
<dbReference type="PANTHER" id="PTHR43125">
    <property type="entry name" value="INOSITOL-3-PHOSPHATE SYNTHASE"/>
    <property type="match status" value="1"/>
</dbReference>
<dbReference type="RefSeq" id="WP_090795264.1">
    <property type="nucleotide sequence ID" value="NZ_BOND01000020.1"/>
</dbReference>
<dbReference type="InterPro" id="IPR052199">
    <property type="entry name" value="MIPS"/>
</dbReference>
<dbReference type="OrthoDB" id="9766811at2"/>
<dbReference type="SUPFAM" id="SSF51735">
    <property type="entry name" value="NAD(P)-binding Rossmann-fold domains"/>
    <property type="match status" value="1"/>
</dbReference>
<dbReference type="AlphaFoldDB" id="A0A1H3RVG1"/>
<name>A0A1H3RVG1_9ACTN</name>
<proteinExistence type="predicted"/>
<evidence type="ECO:0000259" key="1">
    <source>
        <dbReference type="Pfam" id="PF01658"/>
    </source>
</evidence>
<dbReference type="GO" id="GO:0006021">
    <property type="term" value="P:inositol biosynthetic process"/>
    <property type="evidence" value="ECO:0007669"/>
    <property type="project" value="TreeGrafter"/>
</dbReference>
<organism evidence="2 3">
    <name type="scientific">Asanoa ishikariensis</name>
    <dbReference type="NCBI Taxonomy" id="137265"/>
    <lineage>
        <taxon>Bacteria</taxon>
        <taxon>Bacillati</taxon>
        <taxon>Actinomycetota</taxon>
        <taxon>Actinomycetes</taxon>
        <taxon>Micromonosporales</taxon>
        <taxon>Micromonosporaceae</taxon>
        <taxon>Asanoa</taxon>
    </lineage>
</organism>
<evidence type="ECO:0000313" key="2">
    <source>
        <dbReference type="EMBL" id="SDZ29703.1"/>
    </source>
</evidence>
<dbReference type="EMBL" id="FNQB01000002">
    <property type="protein sequence ID" value="SDZ29703.1"/>
    <property type="molecule type" value="Genomic_DNA"/>
</dbReference>
<protein>
    <submittedName>
        <fullName evidence="2">Myo-inositol-1-phosphate synthase</fullName>
    </submittedName>
</protein>
<dbReference type="Pfam" id="PF01658">
    <property type="entry name" value="Inos-1-P_synth"/>
    <property type="match status" value="1"/>
</dbReference>
<feature type="domain" description="Myo-inositol-1-phosphate synthase GAPDH-like" evidence="1">
    <location>
        <begin position="174"/>
        <end position="272"/>
    </location>
</feature>
<sequence>MIKPVRVAVVGVGNNTSALVQGIAFYRQTGSLGGVRRPTIDGLGVGDVDIVAAFATSPEKVGKDLTEAIFLPPNNFPRLDCDLPKAEVAVTKGLKDATEVDRVAKALAGAEVLLYSAPSGRPETAVAYAQAAREAGVAFVNTTSDPVARHPAEVDSFLKAGLPLLGDDLTSQFGTSILHDTLLRLLAERGLTLVSSYQVNLGGTEDFRNLVENPNTKKQSKLNALSTADKVQLAPLGYLPQLGSQKVAHLNLEAQGWGETTVSLDVKLKVHDPSGAAGVNIDLVRIAASALRRGQKGYVDEAAPLFKSPRGTAI</sequence>
<evidence type="ECO:0000313" key="3">
    <source>
        <dbReference type="Proteomes" id="UP000199632"/>
    </source>
</evidence>
<dbReference type="STRING" id="137265.SAMN05421684_4269"/>
<dbReference type="SUPFAM" id="SSF55347">
    <property type="entry name" value="Glyceraldehyde-3-phosphate dehydrogenase-like, C-terminal domain"/>
    <property type="match status" value="1"/>
</dbReference>
<dbReference type="Gene3D" id="3.30.360.10">
    <property type="entry name" value="Dihydrodipicolinate Reductase, domain 2"/>
    <property type="match status" value="1"/>
</dbReference>
<dbReference type="InterPro" id="IPR013021">
    <property type="entry name" value="Myo-inos-1-P_Synthase_GAPDH"/>
</dbReference>
<accession>A0A1H3RVG1</accession>
<gene>
    <name evidence="2" type="ORF">SAMN05421684_4269</name>
</gene>